<dbReference type="EMBL" id="UHDP01000003">
    <property type="protein sequence ID" value="SUM46186.1"/>
    <property type="molecule type" value="Genomic_DNA"/>
</dbReference>
<dbReference type="GO" id="GO:0005829">
    <property type="term" value="C:cytosol"/>
    <property type="evidence" value="ECO:0007669"/>
    <property type="project" value="TreeGrafter"/>
</dbReference>
<dbReference type="PANTHER" id="PTHR11735">
    <property type="entry name" value="TRNA N6-ADENOSINE THREONYLCARBAMOYLTRANSFERASE"/>
    <property type="match status" value="1"/>
</dbReference>
<evidence type="ECO:0000313" key="2">
    <source>
        <dbReference type="EMBL" id="SUM46186.1"/>
    </source>
</evidence>
<dbReference type="SUPFAM" id="SSF53067">
    <property type="entry name" value="Actin-like ATPase domain"/>
    <property type="match status" value="2"/>
</dbReference>
<reference evidence="2 3" key="1">
    <citation type="submission" date="2018-06" db="EMBL/GenBank/DDBJ databases">
        <authorList>
            <consortium name="Pathogen Informatics"/>
            <person name="Doyle S."/>
        </authorList>
    </citation>
    <scope>NUCLEOTIDE SEQUENCE [LARGE SCALE GENOMIC DNA]</scope>
    <source>
        <strain evidence="3">NCTC 11048</strain>
    </source>
</reference>
<evidence type="ECO:0000313" key="3">
    <source>
        <dbReference type="Proteomes" id="UP000255549"/>
    </source>
</evidence>
<dbReference type="AlphaFoldDB" id="A0A380G6W2"/>
<name>A0A380G6W2_STAIN</name>
<dbReference type="RefSeq" id="WP_019167545.1">
    <property type="nucleotide sequence ID" value="NZ_CAIB01000046.1"/>
</dbReference>
<dbReference type="STRING" id="1141106.GCA_000308095_02265"/>
<dbReference type="PANTHER" id="PTHR11735:SF11">
    <property type="entry name" value="TRNA THREONYLCARBAMOYLADENOSINE BIOSYNTHESIS PROTEIN TSAB"/>
    <property type="match status" value="1"/>
</dbReference>
<dbReference type="InterPro" id="IPR022496">
    <property type="entry name" value="T6A_TsaB"/>
</dbReference>
<gene>
    <name evidence="2" type="primary">ydiC</name>
    <name evidence="2" type="ORF">NCTC11048_01196</name>
</gene>
<dbReference type="InterPro" id="IPR043129">
    <property type="entry name" value="ATPase_NBD"/>
</dbReference>
<dbReference type="GO" id="GO:0006508">
    <property type="term" value="P:proteolysis"/>
    <property type="evidence" value="ECO:0007669"/>
    <property type="project" value="UniProtKB-KW"/>
</dbReference>
<dbReference type="NCBIfam" id="TIGR03725">
    <property type="entry name" value="T6A_YeaZ"/>
    <property type="match status" value="1"/>
</dbReference>
<dbReference type="GO" id="GO:0002949">
    <property type="term" value="P:tRNA threonylcarbamoyladenosine modification"/>
    <property type="evidence" value="ECO:0007669"/>
    <property type="project" value="InterPro"/>
</dbReference>
<dbReference type="Pfam" id="PF00814">
    <property type="entry name" value="TsaD"/>
    <property type="match status" value="1"/>
</dbReference>
<accession>A0A380G6W2</accession>
<dbReference type="OrthoDB" id="9784166at2"/>
<evidence type="ECO:0000259" key="1">
    <source>
        <dbReference type="Pfam" id="PF00814"/>
    </source>
</evidence>
<dbReference type="Proteomes" id="UP000255549">
    <property type="component" value="Unassembled WGS sequence"/>
</dbReference>
<dbReference type="InterPro" id="IPR000905">
    <property type="entry name" value="Gcp-like_dom"/>
</dbReference>
<organism evidence="2 3">
    <name type="scientific">Staphylococcus intermedius NCTC 11048</name>
    <dbReference type="NCBI Taxonomy" id="1141106"/>
    <lineage>
        <taxon>Bacteria</taxon>
        <taxon>Bacillati</taxon>
        <taxon>Bacillota</taxon>
        <taxon>Bacilli</taxon>
        <taxon>Bacillales</taxon>
        <taxon>Staphylococcaceae</taxon>
        <taxon>Staphylococcus</taxon>
        <taxon>Staphylococcus intermedius group</taxon>
    </lineage>
</organism>
<keyword evidence="3" id="KW-1185">Reference proteome</keyword>
<dbReference type="CDD" id="cd24032">
    <property type="entry name" value="ASKHA_NBD_TsaB"/>
    <property type="match status" value="1"/>
</dbReference>
<protein>
    <submittedName>
        <fullName evidence="2">Putative glycoprotease</fullName>
    </submittedName>
</protein>
<dbReference type="Gene3D" id="3.30.420.40">
    <property type="match status" value="2"/>
</dbReference>
<keyword evidence="2" id="KW-0378">Hydrolase</keyword>
<sequence>MYSLLIDSANQPLSVAIMQEGHVLITHTTTIKRNHSVQLMPLVEWLLKQAQLKPADLDEIIVTEGPGSYTGLRIGVTTAKTLAYTLNIQLYGVSSLKAIAAQIQYSDAYIIPIINARRQHVFAGVYQWQNSELVNVMADQYMPIEKLIEQWQTDENVIFVGEDVAQFESELAPFTCLKQPPRADQMYPHKGEPRDIHTFTPQYLKLSEAEQNWLNQQK</sequence>
<keyword evidence="2" id="KW-0645">Protease</keyword>
<dbReference type="GO" id="GO:0008233">
    <property type="term" value="F:peptidase activity"/>
    <property type="evidence" value="ECO:0007669"/>
    <property type="project" value="UniProtKB-KW"/>
</dbReference>
<proteinExistence type="predicted"/>
<feature type="domain" description="Gcp-like" evidence="1">
    <location>
        <begin position="31"/>
        <end position="168"/>
    </location>
</feature>